<protein>
    <submittedName>
        <fullName evidence="2">Uncharacterized protein</fullName>
    </submittedName>
</protein>
<dbReference type="EMBL" id="JAIWYP010000009">
    <property type="protein sequence ID" value="KAH3772438.1"/>
    <property type="molecule type" value="Genomic_DNA"/>
</dbReference>
<evidence type="ECO:0000256" key="1">
    <source>
        <dbReference type="SAM" id="MobiDB-lite"/>
    </source>
</evidence>
<feature type="region of interest" description="Disordered" evidence="1">
    <location>
        <begin position="27"/>
        <end position="83"/>
    </location>
</feature>
<feature type="compositionally biased region" description="Basic residues" evidence="1">
    <location>
        <begin position="42"/>
        <end position="56"/>
    </location>
</feature>
<feature type="compositionally biased region" description="Basic and acidic residues" evidence="1">
    <location>
        <begin position="57"/>
        <end position="74"/>
    </location>
</feature>
<sequence length="83" mass="10087">MSKQKYVKNTDKLILTQQDALELMSKKVREKHRQTDPDTARRKQTQQKNKVRHKHRQTDLDAARRVRADEQKNVREKHRQNRS</sequence>
<proteinExistence type="predicted"/>
<accession>A0A9D4E433</accession>
<name>A0A9D4E433_DREPO</name>
<evidence type="ECO:0000313" key="3">
    <source>
        <dbReference type="Proteomes" id="UP000828390"/>
    </source>
</evidence>
<gene>
    <name evidence="2" type="ORF">DPMN_173776</name>
</gene>
<reference evidence="2" key="1">
    <citation type="journal article" date="2019" name="bioRxiv">
        <title>The Genome of the Zebra Mussel, Dreissena polymorpha: A Resource for Invasive Species Research.</title>
        <authorList>
            <person name="McCartney M.A."/>
            <person name="Auch B."/>
            <person name="Kono T."/>
            <person name="Mallez S."/>
            <person name="Zhang Y."/>
            <person name="Obille A."/>
            <person name="Becker A."/>
            <person name="Abrahante J.E."/>
            <person name="Garbe J."/>
            <person name="Badalamenti J.P."/>
            <person name="Herman A."/>
            <person name="Mangelson H."/>
            <person name="Liachko I."/>
            <person name="Sullivan S."/>
            <person name="Sone E.D."/>
            <person name="Koren S."/>
            <person name="Silverstein K.A.T."/>
            <person name="Beckman K.B."/>
            <person name="Gohl D.M."/>
        </authorList>
    </citation>
    <scope>NUCLEOTIDE SEQUENCE</scope>
    <source>
        <strain evidence="2">Duluth1</strain>
        <tissue evidence="2">Whole animal</tissue>
    </source>
</reference>
<organism evidence="2 3">
    <name type="scientific">Dreissena polymorpha</name>
    <name type="common">Zebra mussel</name>
    <name type="synonym">Mytilus polymorpha</name>
    <dbReference type="NCBI Taxonomy" id="45954"/>
    <lineage>
        <taxon>Eukaryota</taxon>
        <taxon>Metazoa</taxon>
        <taxon>Spiralia</taxon>
        <taxon>Lophotrochozoa</taxon>
        <taxon>Mollusca</taxon>
        <taxon>Bivalvia</taxon>
        <taxon>Autobranchia</taxon>
        <taxon>Heteroconchia</taxon>
        <taxon>Euheterodonta</taxon>
        <taxon>Imparidentia</taxon>
        <taxon>Neoheterodontei</taxon>
        <taxon>Myida</taxon>
        <taxon>Dreissenoidea</taxon>
        <taxon>Dreissenidae</taxon>
        <taxon>Dreissena</taxon>
    </lineage>
</organism>
<comment type="caution">
    <text evidence="2">The sequence shown here is derived from an EMBL/GenBank/DDBJ whole genome shotgun (WGS) entry which is preliminary data.</text>
</comment>
<reference evidence="2" key="2">
    <citation type="submission" date="2020-11" db="EMBL/GenBank/DDBJ databases">
        <authorList>
            <person name="McCartney M.A."/>
            <person name="Auch B."/>
            <person name="Kono T."/>
            <person name="Mallez S."/>
            <person name="Becker A."/>
            <person name="Gohl D.M."/>
            <person name="Silverstein K.A.T."/>
            <person name="Koren S."/>
            <person name="Bechman K.B."/>
            <person name="Herman A."/>
            <person name="Abrahante J.E."/>
            <person name="Garbe J."/>
        </authorList>
    </citation>
    <scope>NUCLEOTIDE SEQUENCE</scope>
    <source>
        <strain evidence="2">Duluth1</strain>
        <tissue evidence="2">Whole animal</tissue>
    </source>
</reference>
<keyword evidence="3" id="KW-1185">Reference proteome</keyword>
<evidence type="ECO:0000313" key="2">
    <source>
        <dbReference type="EMBL" id="KAH3772438.1"/>
    </source>
</evidence>
<dbReference type="Proteomes" id="UP000828390">
    <property type="component" value="Unassembled WGS sequence"/>
</dbReference>
<dbReference type="AlphaFoldDB" id="A0A9D4E433"/>